<sequence length="90" mass="10185">IEHAPLIANVAREQYTIEDKIVSLLAILKENNGNICFTAVFTPKTSKAELITTFLAMLELIKIKRISVYQTGLFSPIYLKINENDDTENK</sequence>
<accession>A0A921HPX0</accession>
<dbReference type="Gene3D" id="1.10.10.580">
    <property type="entry name" value="Structural maintenance of chromosome 1. Chain E"/>
    <property type="match status" value="1"/>
</dbReference>
<gene>
    <name evidence="3" type="ORF">K8V65_06005</name>
</gene>
<organism evidence="3 4">
    <name type="scientific">Megamonas hypermegale</name>
    <dbReference type="NCBI Taxonomy" id="158847"/>
    <lineage>
        <taxon>Bacteria</taxon>
        <taxon>Bacillati</taxon>
        <taxon>Bacillota</taxon>
        <taxon>Negativicutes</taxon>
        <taxon>Selenomonadales</taxon>
        <taxon>Selenomonadaceae</taxon>
        <taxon>Megamonas</taxon>
    </lineage>
</organism>
<dbReference type="Proteomes" id="UP000780768">
    <property type="component" value="Unassembled WGS sequence"/>
</dbReference>
<keyword evidence="1" id="KW-0159">Chromosome partition</keyword>
<dbReference type="GO" id="GO:0007059">
    <property type="term" value="P:chromosome segregation"/>
    <property type="evidence" value="ECO:0007669"/>
    <property type="project" value="UniProtKB-KW"/>
</dbReference>
<dbReference type="Pfam" id="PF02616">
    <property type="entry name" value="SMC_ScpA"/>
    <property type="match status" value="1"/>
</dbReference>
<dbReference type="EMBL" id="DYVR01000165">
    <property type="protein sequence ID" value="HJF85195.1"/>
    <property type="molecule type" value="Genomic_DNA"/>
</dbReference>
<dbReference type="InterPro" id="IPR023093">
    <property type="entry name" value="ScpA-like_C"/>
</dbReference>
<dbReference type="PANTHER" id="PTHR33969:SF2">
    <property type="entry name" value="SEGREGATION AND CONDENSATION PROTEIN A"/>
    <property type="match status" value="1"/>
</dbReference>
<evidence type="ECO:0000256" key="1">
    <source>
        <dbReference type="ARBA" id="ARBA00022829"/>
    </source>
</evidence>
<protein>
    <recommendedName>
        <fullName evidence="2">Segregation and condensation protein A</fullName>
    </recommendedName>
</protein>
<evidence type="ECO:0000256" key="2">
    <source>
        <dbReference type="ARBA" id="ARBA00044777"/>
    </source>
</evidence>
<comment type="caution">
    <text evidence="3">The sequence shown here is derived from an EMBL/GenBank/DDBJ whole genome shotgun (WGS) entry which is preliminary data.</text>
</comment>
<reference evidence="3" key="1">
    <citation type="journal article" date="2021" name="PeerJ">
        <title>Extensive microbial diversity within the chicken gut microbiome revealed by metagenomics and culture.</title>
        <authorList>
            <person name="Gilroy R."/>
            <person name="Ravi A."/>
            <person name="Getino M."/>
            <person name="Pursley I."/>
            <person name="Horton D.L."/>
            <person name="Alikhan N.F."/>
            <person name="Baker D."/>
            <person name="Gharbi K."/>
            <person name="Hall N."/>
            <person name="Watson M."/>
            <person name="Adriaenssens E.M."/>
            <person name="Foster-Nyarko E."/>
            <person name="Jarju S."/>
            <person name="Secka A."/>
            <person name="Antonio M."/>
            <person name="Oren A."/>
            <person name="Chaudhuri R.R."/>
            <person name="La Ragione R."/>
            <person name="Hildebrand F."/>
            <person name="Pallen M.J."/>
        </authorList>
    </citation>
    <scope>NUCLEOTIDE SEQUENCE</scope>
    <source>
        <strain evidence="3">7318</strain>
    </source>
</reference>
<name>A0A921HPX0_9FIRM</name>
<dbReference type="InterPro" id="IPR003768">
    <property type="entry name" value="ScpA"/>
</dbReference>
<evidence type="ECO:0000313" key="4">
    <source>
        <dbReference type="Proteomes" id="UP000780768"/>
    </source>
</evidence>
<feature type="non-terminal residue" evidence="3">
    <location>
        <position position="1"/>
    </location>
</feature>
<proteinExistence type="predicted"/>
<evidence type="ECO:0000313" key="3">
    <source>
        <dbReference type="EMBL" id="HJF85195.1"/>
    </source>
</evidence>
<reference evidence="3" key="2">
    <citation type="submission" date="2021-09" db="EMBL/GenBank/DDBJ databases">
        <authorList>
            <person name="Gilroy R."/>
        </authorList>
    </citation>
    <scope>NUCLEOTIDE SEQUENCE</scope>
    <source>
        <strain evidence="3">7318</strain>
    </source>
</reference>
<dbReference type="PANTHER" id="PTHR33969">
    <property type="entry name" value="SEGREGATION AND CONDENSATION PROTEIN A"/>
    <property type="match status" value="1"/>
</dbReference>
<dbReference type="AlphaFoldDB" id="A0A921HPX0"/>